<evidence type="ECO:0000313" key="8">
    <source>
        <dbReference type="Proteomes" id="UP001501000"/>
    </source>
</evidence>
<dbReference type="Gene3D" id="3.40.190.290">
    <property type="match status" value="1"/>
</dbReference>
<accession>A0ABP7MJ63</accession>
<comment type="similarity">
    <text evidence="1">Belongs to the LysR transcriptional regulatory family.</text>
</comment>
<evidence type="ECO:0000313" key="7">
    <source>
        <dbReference type="EMBL" id="GAA3924310.1"/>
    </source>
</evidence>
<dbReference type="SUPFAM" id="SSF53850">
    <property type="entry name" value="Periplasmic binding protein-like II"/>
    <property type="match status" value="1"/>
</dbReference>
<dbReference type="PANTHER" id="PTHR30346:SF29">
    <property type="entry name" value="LYSR SUBSTRATE-BINDING"/>
    <property type="match status" value="1"/>
</dbReference>
<comment type="caution">
    <text evidence="7">The sequence shown here is derived from an EMBL/GenBank/DDBJ whole genome shotgun (WGS) entry which is preliminary data.</text>
</comment>
<name>A0ABP7MJ63_9ACTN</name>
<proteinExistence type="inferred from homology"/>
<evidence type="ECO:0000259" key="6">
    <source>
        <dbReference type="PROSITE" id="PS50931"/>
    </source>
</evidence>
<evidence type="ECO:0000256" key="1">
    <source>
        <dbReference type="ARBA" id="ARBA00009437"/>
    </source>
</evidence>
<dbReference type="Pfam" id="PF03466">
    <property type="entry name" value="LysR_substrate"/>
    <property type="match status" value="1"/>
</dbReference>
<evidence type="ECO:0000256" key="5">
    <source>
        <dbReference type="SAM" id="MobiDB-lite"/>
    </source>
</evidence>
<organism evidence="7 8">
    <name type="scientific">Streptomyces gulbargensis</name>
    <dbReference type="NCBI Taxonomy" id="364901"/>
    <lineage>
        <taxon>Bacteria</taxon>
        <taxon>Bacillati</taxon>
        <taxon>Actinomycetota</taxon>
        <taxon>Actinomycetes</taxon>
        <taxon>Kitasatosporales</taxon>
        <taxon>Streptomycetaceae</taxon>
        <taxon>Streptomyces</taxon>
    </lineage>
</organism>
<dbReference type="EMBL" id="BAABAJ010000011">
    <property type="protein sequence ID" value="GAA3924310.1"/>
    <property type="molecule type" value="Genomic_DNA"/>
</dbReference>
<dbReference type="InterPro" id="IPR000847">
    <property type="entry name" value="LysR_HTH_N"/>
</dbReference>
<evidence type="ECO:0000256" key="2">
    <source>
        <dbReference type="ARBA" id="ARBA00023015"/>
    </source>
</evidence>
<dbReference type="SUPFAM" id="SSF46785">
    <property type="entry name" value="Winged helix' DNA-binding domain"/>
    <property type="match status" value="1"/>
</dbReference>
<feature type="domain" description="HTH lysR-type" evidence="6">
    <location>
        <begin position="1"/>
        <end position="58"/>
    </location>
</feature>
<keyword evidence="8" id="KW-1185">Reference proteome</keyword>
<gene>
    <name evidence="7" type="ORF">GCM10022244_37420</name>
</gene>
<keyword evidence="4" id="KW-0804">Transcription</keyword>
<feature type="region of interest" description="Disordered" evidence="5">
    <location>
        <begin position="301"/>
        <end position="357"/>
    </location>
</feature>
<dbReference type="PROSITE" id="PS50931">
    <property type="entry name" value="HTH_LYSR"/>
    <property type="match status" value="1"/>
</dbReference>
<reference evidence="8" key="1">
    <citation type="journal article" date="2019" name="Int. J. Syst. Evol. Microbiol.">
        <title>The Global Catalogue of Microorganisms (GCM) 10K type strain sequencing project: providing services to taxonomists for standard genome sequencing and annotation.</title>
        <authorList>
            <consortium name="The Broad Institute Genomics Platform"/>
            <consortium name="The Broad Institute Genome Sequencing Center for Infectious Disease"/>
            <person name="Wu L."/>
            <person name="Ma J."/>
        </authorList>
    </citation>
    <scope>NUCLEOTIDE SEQUENCE [LARGE SCALE GENOMIC DNA]</scope>
    <source>
        <strain evidence="8">JCM 16956</strain>
    </source>
</reference>
<dbReference type="Pfam" id="PF00126">
    <property type="entry name" value="HTH_1"/>
    <property type="match status" value="1"/>
</dbReference>
<keyword evidence="2" id="KW-0805">Transcription regulation</keyword>
<evidence type="ECO:0000256" key="4">
    <source>
        <dbReference type="ARBA" id="ARBA00023163"/>
    </source>
</evidence>
<dbReference type="InterPro" id="IPR036388">
    <property type="entry name" value="WH-like_DNA-bd_sf"/>
</dbReference>
<dbReference type="Gene3D" id="1.10.10.10">
    <property type="entry name" value="Winged helix-like DNA-binding domain superfamily/Winged helix DNA-binding domain"/>
    <property type="match status" value="1"/>
</dbReference>
<sequence length="357" mass="36446">MELHRLRYFVTVVEEGSFTRAAARLRLAQPGLSAQIARLERELGQRLLDRTGRTVTPTEVGAAVLPYARAALAAAEAVRDTAAEFAGLLRGRVSLGLVPGAAPLFDLAGLLADFHADHPGVEVALSEGGSEEMLTAVREGRLDLALAGLPGPGPLPGLRLRPVVDCPLVAAVAPGDPLAVAAGAPGAATGGLPLTALRGRRLISLPRGTGVRGVLDGLCAEAGFTPEVGFEAAAPLMLARLAARGMGVAVLPALTPEAARELGVVTLRLAAPAARGRVALAWRAGAPPAPAARELLGRLREALPTPRETTIPAPGSGPPERMSAPVAVPAPAPPPSHEPRVGADGGPLPEESGQERR</sequence>
<dbReference type="PANTHER" id="PTHR30346">
    <property type="entry name" value="TRANSCRIPTIONAL DUAL REGULATOR HCAR-RELATED"/>
    <property type="match status" value="1"/>
</dbReference>
<evidence type="ECO:0000256" key="3">
    <source>
        <dbReference type="ARBA" id="ARBA00023125"/>
    </source>
</evidence>
<dbReference type="Proteomes" id="UP001501000">
    <property type="component" value="Unassembled WGS sequence"/>
</dbReference>
<dbReference type="RefSeq" id="WP_345284202.1">
    <property type="nucleotide sequence ID" value="NZ_BAABAJ010000011.1"/>
</dbReference>
<dbReference type="PRINTS" id="PR00039">
    <property type="entry name" value="HTHLYSR"/>
</dbReference>
<dbReference type="InterPro" id="IPR036390">
    <property type="entry name" value="WH_DNA-bd_sf"/>
</dbReference>
<protein>
    <submittedName>
        <fullName evidence="7">LysR family transcriptional regulator</fullName>
    </submittedName>
</protein>
<dbReference type="InterPro" id="IPR005119">
    <property type="entry name" value="LysR_subst-bd"/>
</dbReference>
<keyword evidence="3" id="KW-0238">DNA-binding</keyword>